<sequence>MVCSLGSGRMAVMARILTRNISKTISEIGHQKSVAQYICRELCDADEPNLLDEEDMHVFGLRPIADPLYLVCCNTCKKPIKTTQYAAHAEQCWSSKSTEGITLELDGGVACRRPPRKERKKLLAAHPNQSTTGGKQERSRSIDADEATASKSQFESGMTSLFSTNRKGNSSCGVPSSIDGAGVSPENTDHSACVVPPPTKRTRLMTGDHFVLPDDPETASGVTKITSAYRDSPLLTSSGSVMPNDSVVANEDPDNVQKLCLSTKVKSKFPAPLATKTFYSQRNNRLRLAITHLYSAVSVVDVSSSVVGPELSQEMQLEASSQMFSSLKQVDDLNDEKIEPSACRPDKNFAQISNLGLNKTGVWLPSSSPTNDFHIDGVSRPETAPVGLLRGKHVSKSFSITGNSGKSLGPMQQPNGSVPVL</sequence>
<feature type="region of interest" description="Disordered" evidence="1">
    <location>
        <begin position="181"/>
        <end position="200"/>
    </location>
</feature>
<name>A0A7J7CSA4_TRIWF</name>
<dbReference type="EMBL" id="JAAARO010000014">
    <property type="protein sequence ID" value="KAF5736924.1"/>
    <property type="molecule type" value="Genomic_DNA"/>
</dbReference>
<reference evidence="2 3" key="1">
    <citation type="journal article" date="2020" name="Nat. Commun.">
        <title>Genome of Tripterygium wilfordii and identification of cytochrome P450 involved in triptolide biosynthesis.</title>
        <authorList>
            <person name="Tu L."/>
            <person name="Su P."/>
            <person name="Zhang Z."/>
            <person name="Gao L."/>
            <person name="Wang J."/>
            <person name="Hu T."/>
            <person name="Zhou J."/>
            <person name="Zhang Y."/>
            <person name="Zhao Y."/>
            <person name="Liu Y."/>
            <person name="Song Y."/>
            <person name="Tong Y."/>
            <person name="Lu Y."/>
            <person name="Yang J."/>
            <person name="Xu C."/>
            <person name="Jia M."/>
            <person name="Peters R.J."/>
            <person name="Huang L."/>
            <person name="Gao W."/>
        </authorList>
    </citation>
    <scope>NUCLEOTIDE SEQUENCE [LARGE SCALE GENOMIC DNA]</scope>
    <source>
        <strain evidence="3">cv. XIE 37</strain>
        <tissue evidence="2">Leaf</tissue>
    </source>
</reference>
<evidence type="ECO:0000313" key="3">
    <source>
        <dbReference type="Proteomes" id="UP000593562"/>
    </source>
</evidence>
<proteinExistence type="predicted"/>
<evidence type="ECO:0000313" key="2">
    <source>
        <dbReference type="EMBL" id="KAF5736924.1"/>
    </source>
</evidence>
<organism evidence="2 3">
    <name type="scientific">Tripterygium wilfordii</name>
    <name type="common">Thunder God vine</name>
    <dbReference type="NCBI Taxonomy" id="458696"/>
    <lineage>
        <taxon>Eukaryota</taxon>
        <taxon>Viridiplantae</taxon>
        <taxon>Streptophyta</taxon>
        <taxon>Embryophyta</taxon>
        <taxon>Tracheophyta</taxon>
        <taxon>Spermatophyta</taxon>
        <taxon>Magnoliopsida</taxon>
        <taxon>eudicotyledons</taxon>
        <taxon>Gunneridae</taxon>
        <taxon>Pentapetalae</taxon>
        <taxon>rosids</taxon>
        <taxon>fabids</taxon>
        <taxon>Celastrales</taxon>
        <taxon>Celastraceae</taxon>
        <taxon>Tripterygium</taxon>
    </lineage>
</organism>
<dbReference type="PANTHER" id="PTHR47805">
    <property type="entry name" value="SAGA-ASSOCIATED FACTOR 73"/>
    <property type="match status" value="1"/>
</dbReference>
<dbReference type="AlphaFoldDB" id="A0A7J7CSA4"/>
<comment type="caution">
    <text evidence="2">The sequence shown here is derived from an EMBL/GenBank/DDBJ whole genome shotgun (WGS) entry which is preliminary data.</text>
</comment>
<dbReference type="InterPro" id="IPR037804">
    <property type="entry name" value="SGF73"/>
</dbReference>
<accession>A0A7J7CSA4</accession>
<evidence type="ECO:0008006" key="4">
    <source>
        <dbReference type="Google" id="ProtNLM"/>
    </source>
</evidence>
<gene>
    <name evidence="2" type="ORF">HS088_TW14G01079</name>
</gene>
<protein>
    <recommendedName>
        <fullName evidence="4">SAGA-associated factor 11</fullName>
    </recommendedName>
</protein>
<evidence type="ECO:0000256" key="1">
    <source>
        <dbReference type="SAM" id="MobiDB-lite"/>
    </source>
</evidence>
<feature type="region of interest" description="Disordered" evidence="1">
    <location>
        <begin position="117"/>
        <end position="166"/>
    </location>
</feature>
<dbReference type="Proteomes" id="UP000593562">
    <property type="component" value="Unassembled WGS sequence"/>
</dbReference>
<feature type="region of interest" description="Disordered" evidence="1">
    <location>
        <begin position="400"/>
        <end position="421"/>
    </location>
</feature>
<feature type="compositionally biased region" description="Polar residues" evidence="1">
    <location>
        <begin position="149"/>
        <end position="166"/>
    </location>
</feature>
<dbReference type="InParanoid" id="A0A7J7CSA4"/>
<dbReference type="GO" id="GO:0000124">
    <property type="term" value="C:SAGA complex"/>
    <property type="evidence" value="ECO:0007669"/>
    <property type="project" value="InterPro"/>
</dbReference>
<keyword evidence="3" id="KW-1185">Reference proteome</keyword>
<dbReference type="PANTHER" id="PTHR47805:SF1">
    <property type="entry name" value="SAGA-ASSOCIATED FACTOR 73"/>
    <property type="match status" value="1"/>
</dbReference>